<keyword evidence="7 10" id="KW-0067">ATP-binding</keyword>
<dbReference type="EMBL" id="GL983467">
    <property type="protein sequence ID" value="EGR33342.1"/>
    <property type="molecule type" value="Genomic_DNA"/>
</dbReference>
<dbReference type="STRING" id="857967.G0QN70"/>
<dbReference type="PROSITE" id="PS00108">
    <property type="entry name" value="PROTEIN_KINASE_ST"/>
    <property type="match status" value="1"/>
</dbReference>
<dbReference type="GO" id="GO:0004674">
    <property type="term" value="F:protein serine/threonine kinase activity"/>
    <property type="evidence" value="ECO:0007669"/>
    <property type="project" value="UniProtKB-KW"/>
</dbReference>
<dbReference type="InterPro" id="IPR017441">
    <property type="entry name" value="Protein_kinase_ATP_BS"/>
</dbReference>
<dbReference type="PROSITE" id="PS50011">
    <property type="entry name" value="PROTEIN_KINASE_DOM"/>
    <property type="match status" value="1"/>
</dbReference>
<dbReference type="eggNOG" id="KOG0591">
    <property type="taxonomic scope" value="Eukaryota"/>
</dbReference>
<dbReference type="Gene3D" id="1.10.510.10">
    <property type="entry name" value="Transferase(Phosphotransferase) domain 1"/>
    <property type="match status" value="1"/>
</dbReference>
<protein>
    <recommendedName>
        <fullName evidence="2">non-specific serine/threonine protein kinase</fullName>
        <ecNumber evidence="2">2.7.11.1</ecNumber>
    </recommendedName>
</protein>
<evidence type="ECO:0000256" key="6">
    <source>
        <dbReference type="ARBA" id="ARBA00022777"/>
    </source>
</evidence>
<dbReference type="GO" id="GO:0106310">
    <property type="term" value="F:protein serine kinase activity"/>
    <property type="evidence" value="ECO:0007669"/>
    <property type="project" value="RHEA"/>
</dbReference>
<keyword evidence="4 13" id="KW-0808">Transferase</keyword>
<evidence type="ECO:0000256" key="5">
    <source>
        <dbReference type="ARBA" id="ARBA00022741"/>
    </source>
</evidence>
<dbReference type="Proteomes" id="UP000008983">
    <property type="component" value="Unassembled WGS sequence"/>
</dbReference>
<accession>G0QN70</accession>
<comment type="catalytic activity">
    <reaction evidence="9">
        <text>L-seryl-[protein] + ATP = O-phospho-L-seryl-[protein] + ADP + H(+)</text>
        <dbReference type="Rhea" id="RHEA:17989"/>
        <dbReference type="Rhea" id="RHEA-COMP:9863"/>
        <dbReference type="Rhea" id="RHEA-COMP:11604"/>
        <dbReference type="ChEBI" id="CHEBI:15378"/>
        <dbReference type="ChEBI" id="CHEBI:29999"/>
        <dbReference type="ChEBI" id="CHEBI:30616"/>
        <dbReference type="ChEBI" id="CHEBI:83421"/>
        <dbReference type="ChEBI" id="CHEBI:456216"/>
        <dbReference type="EC" id="2.7.11.1"/>
    </reaction>
</comment>
<keyword evidence="14" id="KW-1185">Reference proteome</keyword>
<dbReference type="OrthoDB" id="248923at2759"/>
<evidence type="ECO:0000259" key="12">
    <source>
        <dbReference type="PROSITE" id="PS50011"/>
    </source>
</evidence>
<dbReference type="Pfam" id="PF00069">
    <property type="entry name" value="Pkinase"/>
    <property type="match status" value="1"/>
</dbReference>
<evidence type="ECO:0000256" key="7">
    <source>
        <dbReference type="ARBA" id="ARBA00022840"/>
    </source>
</evidence>
<comment type="similarity">
    <text evidence="1">Belongs to the protein kinase superfamily. NEK Ser/Thr protein kinase family. NIMA subfamily.</text>
</comment>
<keyword evidence="6 13" id="KW-0418">Kinase</keyword>
<dbReference type="PANTHER" id="PTHR44899">
    <property type="entry name" value="CAMK FAMILY PROTEIN KINASE"/>
    <property type="match status" value="1"/>
</dbReference>
<dbReference type="PROSITE" id="PS00107">
    <property type="entry name" value="PROTEIN_KINASE_ATP"/>
    <property type="match status" value="1"/>
</dbReference>
<sequence length="259" mass="30143">MEENKKLIGSSTTDFTIIKELGRGSYGVVYKVFSNINKKEYVLKKINIKHMKQKHQTEALKEAQILRKVKNDNIIRYYTSFVENYCLYIVMEYADGGDLQQVSNFFIKQIQFFKKLLRDKREKKKCFSESQIWEFAQDLIKAVDYLHRNNIIHRDIKTLNIFLTKDNKIKLGDLGVSKIISSQAALQGTRVGTPLYLSPELVKQQPYDLKVDIWAIGVVLYHISALEPPFQGENLIALGYSIFYKQNVRKKSNIKTKSM</sequence>
<dbReference type="PIRSF" id="PIRSF000654">
    <property type="entry name" value="Integrin-linked_kinase"/>
    <property type="match status" value="1"/>
</dbReference>
<dbReference type="InterPro" id="IPR011009">
    <property type="entry name" value="Kinase-like_dom_sf"/>
</dbReference>
<gene>
    <name evidence="13" type="ORF">IMG5_055870</name>
</gene>
<evidence type="ECO:0000256" key="8">
    <source>
        <dbReference type="ARBA" id="ARBA00047899"/>
    </source>
</evidence>
<organism evidence="13 14">
    <name type="scientific">Ichthyophthirius multifiliis</name>
    <name type="common">White spot disease agent</name>
    <name type="synonym">Ich</name>
    <dbReference type="NCBI Taxonomy" id="5932"/>
    <lineage>
        <taxon>Eukaryota</taxon>
        <taxon>Sar</taxon>
        <taxon>Alveolata</taxon>
        <taxon>Ciliophora</taxon>
        <taxon>Intramacronucleata</taxon>
        <taxon>Oligohymenophorea</taxon>
        <taxon>Hymenostomatida</taxon>
        <taxon>Ophryoglenina</taxon>
        <taxon>Ichthyophthirius</taxon>
    </lineage>
</organism>
<dbReference type="InterPro" id="IPR051131">
    <property type="entry name" value="NEK_Ser/Thr_kinase_NIMA"/>
</dbReference>
<evidence type="ECO:0000256" key="10">
    <source>
        <dbReference type="PROSITE-ProRule" id="PRU10141"/>
    </source>
</evidence>
<dbReference type="EC" id="2.7.11.1" evidence="2"/>
<dbReference type="Gene3D" id="3.30.200.20">
    <property type="entry name" value="Phosphorylase Kinase, domain 1"/>
    <property type="match status" value="1"/>
</dbReference>
<evidence type="ECO:0000256" key="2">
    <source>
        <dbReference type="ARBA" id="ARBA00012513"/>
    </source>
</evidence>
<evidence type="ECO:0000256" key="9">
    <source>
        <dbReference type="ARBA" id="ARBA00048679"/>
    </source>
</evidence>
<dbReference type="RefSeq" id="XP_004037328.1">
    <property type="nucleotide sequence ID" value="XM_004037280.1"/>
</dbReference>
<evidence type="ECO:0000256" key="3">
    <source>
        <dbReference type="ARBA" id="ARBA00022527"/>
    </source>
</evidence>
<proteinExistence type="inferred from homology"/>
<evidence type="ECO:0000256" key="4">
    <source>
        <dbReference type="ARBA" id="ARBA00022679"/>
    </source>
</evidence>
<dbReference type="SUPFAM" id="SSF56112">
    <property type="entry name" value="Protein kinase-like (PK-like)"/>
    <property type="match status" value="1"/>
</dbReference>
<keyword evidence="3 11" id="KW-0723">Serine/threonine-protein kinase</keyword>
<keyword evidence="5 10" id="KW-0547">Nucleotide-binding</keyword>
<evidence type="ECO:0000313" key="14">
    <source>
        <dbReference type="Proteomes" id="UP000008983"/>
    </source>
</evidence>
<evidence type="ECO:0000256" key="11">
    <source>
        <dbReference type="RuleBase" id="RU000304"/>
    </source>
</evidence>
<dbReference type="SMART" id="SM00220">
    <property type="entry name" value="S_TKc"/>
    <property type="match status" value="1"/>
</dbReference>
<dbReference type="InterPro" id="IPR008271">
    <property type="entry name" value="Ser/Thr_kinase_AS"/>
</dbReference>
<dbReference type="GeneID" id="14909512"/>
<dbReference type="AlphaFoldDB" id="G0QN70"/>
<dbReference type="InParanoid" id="G0QN70"/>
<dbReference type="PANTHER" id="PTHR44899:SF7">
    <property type="entry name" value="NIMA-RELATED KINASE"/>
    <property type="match status" value="1"/>
</dbReference>
<comment type="catalytic activity">
    <reaction evidence="8">
        <text>L-threonyl-[protein] + ATP = O-phospho-L-threonyl-[protein] + ADP + H(+)</text>
        <dbReference type="Rhea" id="RHEA:46608"/>
        <dbReference type="Rhea" id="RHEA-COMP:11060"/>
        <dbReference type="Rhea" id="RHEA-COMP:11605"/>
        <dbReference type="ChEBI" id="CHEBI:15378"/>
        <dbReference type="ChEBI" id="CHEBI:30013"/>
        <dbReference type="ChEBI" id="CHEBI:30616"/>
        <dbReference type="ChEBI" id="CHEBI:61977"/>
        <dbReference type="ChEBI" id="CHEBI:456216"/>
        <dbReference type="EC" id="2.7.11.1"/>
    </reaction>
</comment>
<name>G0QN70_ICHMU</name>
<dbReference type="InterPro" id="IPR000719">
    <property type="entry name" value="Prot_kinase_dom"/>
</dbReference>
<feature type="domain" description="Protein kinase" evidence="12">
    <location>
        <begin position="15"/>
        <end position="259"/>
    </location>
</feature>
<dbReference type="FunFam" id="3.30.200.20:FF:000097">
    <property type="entry name" value="Probable serine/threonine-protein kinase nek1"/>
    <property type="match status" value="1"/>
</dbReference>
<dbReference type="OMA" id="ECTWVEL"/>
<reference evidence="13 14" key="1">
    <citation type="submission" date="2011-07" db="EMBL/GenBank/DDBJ databases">
        <authorList>
            <person name="Coyne R."/>
            <person name="Brami D."/>
            <person name="Johnson J."/>
            <person name="Hostetler J."/>
            <person name="Hannick L."/>
            <person name="Clark T."/>
            <person name="Cassidy-Hanley D."/>
            <person name="Inman J."/>
        </authorList>
    </citation>
    <scope>NUCLEOTIDE SEQUENCE [LARGE SCALE GENOMIC DNA]</scope>
    <source>
        <strain evidence="13 14">G5</strain>
    </source>
</reference>
<dbReference type="GO" id="GO:0005524">
    <property type="term" value="F:ATP binding"/>
    <property type="evidence" value="ECO:0007669"/>
    <property type="project" value="UniProtKB-UniRule"/>
</dbReference>
<evidence type="ECO:0000313" key="13">
    <source>
        <dbReference type="EMBL" id="EGR33342.1"/>
    </source>
</evidence>
<evidence type="ECO:0000256" key="1">
    <source>
        <dbReference type="ARBA" id="ARBA00010886"/>
    </source>
</evidence>
<feature type="binding site" evidence="10">
    <location>
        <position position="44"/>
    </location>
    <ligand>
        <name>ATP</name>
        <dbReference type="ChEBI" id="CHEBI:30616"/>
    </ligand>
</feature>